<keyword evidence="2" id="KW-1185">Reference proteome</keyword>
<accession>A0A3D9KB46</accession>
<comment type="caution">
    <text evidence="1">The sequence shown here is derived from an EMBL/GenBank/DDBJ whole genome shotgun (WGS) entry which is preliminary data.</text>
</comment>
<protein>
    <recommendedName>
        <fullName evidence="3">BNR repeat protein</fullName>
    </recommendedName>
</protein>
<evidence type="ECO:0000313" key="1">
    <source>
        <dbReference type="EMBL" id="RED83345.1"/>
    </source>
</evidence>
<reference evidence="1 2" key="1">
    <citation type="submission" date="2018-07" db="EMBL/GenBank/DDBJ databases">
        <title>Genomic Encyclopedia of Type Strains, Phase III (KMG-III): the genomes of soil and plant-associated and newly described type strains.</title>
        <authorList>
            <person name="Whitman W."/>
        </authorList>
    </citation>
    <scope>NUCLEOTIDE SEQUENCE [LARGE SCALE GENOMIC DNA]</scope>
    <source>
        <strain evidence="1 2">CECT 7287</strain>
    </source>
</reference>
<gene>
    <name evidence="1" type="ORF">DFP98_108188</name>
</gene>
<dbReference type="OrthoDB" id="9021327at2"/>
<name>A0A3D9KB46_9BACL</name>
<proteinExistence type="predicted"/>
<dbReference type="SUPFAM" id="SSF50939">
    <property type="entry name" value="Sialidases"/>
    <property type="match status" value="1"/>
</dbReference>
<dbReference type="Proteomes" id="UP000256977">
    <property type="component" value="Unassembled WGS sequence"/>
</dbReference>
<dbReference type="CDD" id="cd15482">
    <property type="entry name" value="Sialidase_non-viral"/>
    <property type="match status" value="1"/>
</dbReference>
<organism evidence="1 2">
    <name type="scientific">Cohnella phaseoli</name>
    <dbReference type="NCBI Taxonomy" id="456490"/>
    <lineage>
        <taxon>Bacteria</taxon>
        <taxon>Bacillati</taxon>
        <taxon>Bacillota</taxon>
        <taxon>Bacilli</taxon>
        <taxon>Bacillales</taxon>
        <taxon>Paenibacillaceae</taxon>
        <taxon>Cohnella</taxon>
    </lineage>
</organism>
<evidence type="ECO:0000313" key="2">
    <source>
        <dbReference type="Proteomes" id="UP000256977"/>
    </source>
</evidence>
<dbReference type="InterPro" id="IPR036278">
    <property type="entry name" value="Sialidase_sf"/>
</dbReference>
<dbReference type="Gene3D" id="2.120.10.10">
    <property type="match status" value="1"/>
</dbReference>
<dbReference type="EMBL" id="QRDZ01000008">
    <property type="protein sequence ID" value="RED83345.1"/>
    <property type="molecule type" value="Genomic_DNA"/>
</dbReference>
<dbReference type="RefSeq" id="WP_116060941.1">
    <property type="nucleotide sequence ID" value="NZ_QRDZ01000008.1"/>
</dbReference>
<sequence>MKGYSGWSYRPYRPYDQYDKRNLPYICRIAPDEKTIELEWFDAGDSGTHLLHWRKFRTNDPFEVKELDGSVYIIEALESECDYEFFVARASGAGASEVRLARTGKPVGTVVNYLHPEDEIYAFSGRSLCSPSLVKLPSGALLASMDVFAGKAPQNLTLIFRSDDGGQSWRYVTELMPCFWGKLFVHRGELYMLANSTEYGDLLIGRTADEGLTWSSPVTIMTGAGSWMGRGPHKAPMQVVELDNRLYTGIDYGSWSSGGHSNALLSIDADADLMDAGNWQCTGFLPYDPAWENAAPGAAVGGGLEGNAVVGPDGDIYNVLRYTMKGYGKALVLKGNKDRPEESLQFHGFADFNGGSNCKFELLYDEPSGLYWAIANEVVDERTPHQRNVLSLSVSKDLQSFRLVKRMLDYRHENPDDVGFQYVSMLIDGEDLLYLCRTAINQAKNMHDANYSTFHRIERFRQYAVEE</sequence>
<evidence type="ECO:0008006" key="3">
    <source>
        <dbReference type="Google" id="ProtNLM"/>
    </source>
</evidence>
<dbReference type="AlphaFoldDB" id="A0A3D9KB46"/>